<feature type="signal peptide" evidence="1">
    <location>
        <begin position="1"/>
        <end position="21"/>
    </location>
</feature>
<comment type="caution">
    <text evidence="2">The sequence shown here is derived from an EMBL/GenBank/DDBJ whole genome shotgun (WGS) entry which is preliminary data.</text>
</comment>
<dbReference type="EMBL" id="JADEYP010000038">
    <property type="protein sequence ID" value="MCA5006586.1"/>
    <property type="molecule type" value="Genomic_DNA"/>
</dbReference>
<protein>
    <recommendedName>
        <fullName evidence="4">DUF5017 domain-containing protein</fullName>
    </recommendedName>
</protein>
<accession>A0ABS7Z8P8</accession>
<evidence type="ECO:0000256" key="1">
    <source>
        <dbReference type="SAM" id="SignalP"/>
    </source>
</evidence>
<feature type="chain" id="PRO_5045129424" description="DUF5017 domain-containing protein" evidence="1">
    <location>
        <begin position="22"/>
        <end position="311"/>
    </location>
</feature>
<sequence>MKKLIQLFGIGSLIFSTAACSNDTLTEPTFTPDGTALKNLYANNLAAITQHDTFDASQTFTFTSAKGVKVVIQGSCLKKQNGAPVTGEVDFSYVEIFDRGTMLATNKPTVGIQNGEPKLLTSGGEFLVKVSQNNEELQTSCGYSIHAPTSLTGGTDPEMEAFAGAIDNDGNLTWESITQNTEMWTGFNQSVNADAYNVIFNAFDWFNYDKFLNLGQGFTSVTFVTPAGFNNSNSSVFMATKTRPNSLAFASTKMPIGSEVYYILVAEFNNGFKYAVKPVSTITPNQTITFTYAELQNGTIQQVIDGINDLP</sequence>
<dbReference type="Proteomes" id="UP001165302">
    <property type="component" value="Unassembled WGS sequence"/>
</dbReference>
<organism evidence="2 3">
    <name type="scientific">Sphingobacterium bovistauri</name>
    <dbReference type="NCBI Taxonomy" id="2781959"/>
    <lineage>
        <taxon>Bacteria</taxon>
        <taxon>Pseudomonadati</taxon>
        <taxon>Bacteroidota</taxon>
        <taxon>Sphingobacteriia</taxon>
        <taxon>Sphingobacteriales</taxon>
        <taxon>Sphingobacteriaceae</taxon>
        <taxon>Sphingobacterium</taxon>
    </lineage>
</organism>
<evidence type="ECO:0000313" key="2">
    <source>
        <dbReference type="EMBL" id="MCA5006586.1"/>
    </source>
</evidence>
<proteinExistence type="predicted"/>
<gene>
    <name evidence="2" type="ORF">IPZ78_15675</name>
</gene>
<keyword evidence="3" id="KW-1185">Reference proteome</keyword>
<name>A0ABS7Z8P8_9SPHI</name>
<keyword evidence="1" id="KW-0732">Signal</keyword>
<reference evidence="2" key="1">
    <citation type="submission" date="2020-10" db="EMBL/GenBank/DDBJ databases">
        <authorList>
            <person name="Lu T."/>
            <person name="Wang Q."/>
            <person name="Han X."/>
        </authorList>
    </citation>
    <scope>NUCLEOTIDE SEQUENCE</scope>
    <source>
        <strain evidence="2">WQ 366</strain>
    </source>
</reference>
<evidence type="ECO:0000313" key="3">
    <source>
        <dbReference type="Proteomes" id="UP001165302"/>
    </source>
</evidence>
<dbReference type="PROSITE" id="PS51257">
    <property type="entry name" value="PROKAR_LIPOPROTEIN"/>
    <property type="match status" value="1"/>
</dbReference>
<dbReference type="RefSeq" id="WP_225554943.1">
    <property type="nucleotide sequence ID" value="NZ_JADEYP010000038.1"/>
</dbReference>
<evidence type="ECO:0008006" key="4">
    <source>
        <dbReference type="Google" id="ProtNLM"/>
    </source>
</evidence>